<dbReference type="VEuPathDB" id="ToxoDB:TGMAS_237280"/>
<feature type="region of interest" description="Disordered" evidence="7">
    <location>
        <begin position="438"/>
        <end position="477"/>
    </location>
</feature>
<dbReference type="Pfam" id="PF00566">
    <property type="entry name" value="RabGAP-TBC"/>
    <property type="match status" value="1"/>
</dbReference>
<dbReference type="GO" id="GO:0012505">
    <property type="term" value="C:endomembrane system"/>
    <property type="evidence" value="ECO:0007669"/>
    <property type="project" value="UniProtKB-SubCell"/>
</dbReference>
<dbReference type="PANTHER" id="PTHR23354">
    <property type="entry name" value="NUCLEOLAR PROTEIN 7/ESTROGEN RECEPTOR COACTIVATOR-RELATED"/>
    <property type="match status" value="1"/>
</dbReference>
<evidence type="ECO:0000256" key="5">
    <source>
        <dbReference type="ARBA" id="ARBA00023329"/>
    </source>
</evidence>
<dbReference type="Pfam" id="PF07534">
    <property type="entry name" value="TLD"/>
    <property type="match status" value="1"/>
</dbReference>
<dbReference type="PANTHER" id="PTHR23354:SF122">
    <property type="entry name" value="GTPASE-ACTIVATING PROTEIN SKYWALKER"/>
    <property type="match status" value="1"/>
</dbReference>
<feature type="compositionally biased region" description="Polar residues" evidence="7">
    <location>
        <begin position="1697"/>
        <end position="1711"/>
    </location>
</feature>
<feature type="compositionally biased region" description="Basic and acidic residues" evidence="7">
    <location>
        <begin position="1351"/>
        <end position="1369"/>
    </location>
</feature>
<evidence type="ECO:0000256" key="1">
    <source>
        <dbReference type="ARBA" id="ARBA00004156"/>
    </source>
</evidence>
<feature type="region of interest" description="Disordered" evidence="7">
    <location>
        <begin position="1528"/>
        <end position="1552"/>
    </location>
</feature>
<feature type="region of interest" description="Disordered" evidence="7">
    <location>
        <begin position="91"/>
        <end position="197"/>
    </location>
</feature>
<keyword evidence="4" id="KW-0472">Membrane</keyword>
<feature type="compositionally biased region" description="Basic and acidic residues" evidence="7">
    <location>
        <begin position="844"/>
        <end position="858"/>
    </location>
</feature>
<feature type="region of interest" description="Disordered" evidence="7">
    <location>
        <begin position="1622"/>
        <end position="1722"/>
    </location>
</feature>
<feature type="compositionally biased region" description="Basic and acidic residues" evidence="7">
    <location>
        <begin position="1416"/>
        <end position="1430"/>
    </location>
</feature>
<evidence type="ECO:0000313" key="10">
    <source>
        <dbReference type="EMBL" id="KFH16315.1"/>
    </source>
</evidence>
<feature type="region of interest" description="Disordered" evidence="7">
    <location>
        <begin position="270"/>
        <end position="295"/>
    </location>
</feature>
<evidence type="ECO:0000256" key="7">
    <source>
        <dbReference type="SAM" id="MobiDB-lite"/>
    </source>
</evidence>
<keyword evidence="5" id="KW-0968">Cytoplasmic vesicle</keyword>
<feature type="compositionally biased region" description="Basic and acidic residues" evidence="7">
    <location>
        <begin position="1658"/>
        <end position="1667"/>
    </location>
</feature>
<feature type="region of interest" description="Disordered" evidence="7">
    <location>
        <begin position="1157"/>
        <end position="1238"/>
    </location>
</feature>
<dbReference type="Proteomes" id="UP000028821">
    <property type="component" value="Unassembled WGS sequence"/>
</dbReference>
<dbReference type="SMART" id="SM00584">
    <property type="entry name" value="TLDc"/>
    <property type="match status" value="1"/>
</dbReference>
<dbReference type="SMART" id="SM00164">
    <property type="entry name" value="TBC"/>
    <property type="match status" value="1"/>
</dbReference>
<feature type="compositionally biased region" description="Low complexity" evidence="7">
    <location>
        <begin position="144"/>
        <end position="192"/>
    </location>
</feature>
<protein>
    <submittedName>
        <fullName evidence="10">TLD protein</fullName>
    </submittedName>
</protein>
<evidence type="ECO:0000259" key="8">
    <source>
        <dbReference type="PROSITE" id="PS50086"/>
    </source>
</evidence>
<dbReference type="PROSITE" id="PS51886">
    <property type="entry name" value="TLDC"/>
    <property type="match status" value="1"/>
</dbReference>
<evidence type="ECO:0000256" key="3">
    <source>
        <dbReference type="ARBA" id="ARBA00023018"/>
    </source>
</evidence>
<evidence type="ECO:0000259" key="9">
    <source>
        <dbReference type="PROSITE" id="PS51886"/>
    </source>
</evidence>
<reference evidence="10 11" key="1">
    <citation type="submission" date="2014-04" db="EMBL/GenBank/DDBJ databases">
        <authorList>
            <person name="Sibley D."/>
            <person name="Venepally P."/>
            <person name="Karamycheva S."/>
            <person name="Hadjithomas M."/>
            <person name="Khan A."/>
            <person name="Brunk B."/>
            <person name="Roos D."/>
            <person name="Caler E."/>
            <person name="Lorenzi H."/>
        </authorList>
    </citation>
    <scope>NUCLEOTIDE SEQUENCE [LARGE SCALE GENOMIC DNA]</scope>
    <source>
        <strain evidence="10 11">MAS</strain>
    </source>
</reference>
<evidence type="ECO:0000256" key="6">
    <source>
        <dbReference type="ARBA" id="ARBA00034103"/>
    </source>
</evidence>
<dbReference type="SUPFAM" id="SSF47923">
    <property type="entry name" value="Ypt/Rab-GAP domain of gyp1p"/>
    <property type="match status" value="1"/>
</dbReference>
<dbReference type="InterPro" id="IPR006571">
    <property type="entry name" value="TLDc_dom"/>
</dbReference>
<feature type="compositionally biased region" description="Basic and acidic residues" evidence="7">
    <location>
        <begin position="1275"/>
        <end position="1291"/>
    </location>
</feature>
<organism evidence="10 11">
    <name type="scientific">Toxoplasma gondii MAS</name>
    <dbReference type="NCBI Taxonomy" id="943118"/>
    <lineage>
        <taxon>Eukaryota</taxon>
        <taxon>Sar</taxon>
        <taxon>Alveolata</taxon>
        <taxon>Apicomplexa</taxon>
        <taxon>Conoidasida</taxon>
        <taxon>Coccidia</taxon>
        <taxon>Eucoccidiorida</taxon>
        <taxon>Eimeriorina</taxon>
        <taxon>Sarcocystidae</taxon>
        <taxon>Toxoplasma</taxon>
    </lineage>
</organism>
<feature type="compositionally biased region" description="Low complexity" evidence="7">
    <location>
        <begin position="118"/>
        <end position="127"/>
    </location>
</feature>
<feature type="compositionally biased region" description="Low complexity" evidence="7">
    <location>
        <begin position="91"/>
        <end position="111"/>
    </location>
</feature>
<feature type="region of interest" description="Disordered" evidence="7">
    <location>
        <begin position="1257"/>
        <end position="1374"/>
    </location>
</feature>
<feature type="domain" description="TLDc" evidence="9">
    <location>
        <begin position="2032"/>
        <end position="2198"/>
    </location>
</feature>
<accession>A0A086QUN3</accession>
<dbReference type="InterPro" id="IPR000195">
    <property type="entry name" value="Rab-GAP-TBC_dom"/>
</dbReference>
<name>A0A086QUN3_TOXGO</name>
<feature type="domain" description="Rab-GAP TBC" evidence="8">
    <location>
        <begin position="1757"/>
        <end position="1941"/>
    </location>
</feature>
<evidence type="ECO:0000256" key="4">
    <source>
        <dbReference type="ARBA" id="ARBA00023136"/>
    </source>
</evidence>
<dbReference type="OrthoDB" id="332020at2759"/>
<feature type="compositionally biased region" description="Basic residues" evidence="7">
    <location>
        <begin position="1668"/>
        <end position="1683"/>
    </location>
</feature>
<comment type="subcellular location">
    <subcellularLocation>
        <location evidence="1">Cytoplasmic vesicle membrane</location>
    </subcellularLocation>
    <subcellularLocation>
        <location evidence="2">Endomembrane system</location>
        <topology evidence="2">Peripheral membrane protein</topology>
    </subcellularLocation>
    <subcellularLocation>
        <location evidence="6">Synapse</location>
    </subcellularLocation>
</comment>
<comment type="caution">
    <text evidence="10">The sequence shown here is derived from an EMBL/GenBank/DDBJ whole genome shotgun (WGS) entry which is preliminary data.</text>
</comment>
<evidence type="ECO:0000256" key="2">
    <source>
        <dbReference type="ARBA" id="ARBA00004184"/>
    </source>
</evidence>
<feature type="region of interest" description="Disordered" evidence="7">
    <location>
        <begin position="825"/>
        <end position="910"/>
    </location>
</feature>
<dbReference type="Gene3D" id="1.10.472.80">
    <property type="entry name" value="Ypt/Rab-GAP domain of gyp1p, domain 3"/>
    <property type="match status" value="1"/>
</dbReference>
<keyword evidence="3" id="KW-0770">Synapse</keyword>
<feature type="compositionally biased region" description="Basic and acidic residues" evidence="7">
    <location>
        <begin position="869"/>
        <end position="891"/>
    </location>
</feature>
<proteinExistence type="predicted"/>
<dbReference type="PROSITE" id="PS50086">
    <property type="entry name" value="TBC_RABGAP"/>
    <property type="match status" value="1"/>
</dbReference>
<feature type="compositionally biased region" description="Low complexity" evidence="7">
    <location>
        <begin position="1301"/>
        <end position="1320"/>
    </location>
</feature>
<dbReference type="EMBL" id="AEXC02000624">
    <property type="protein sequence ID" value="KFH16315.1"/>
    <property type="molecule type" value="Genomic_DNA"/>
</dbReference>
<feature type="compositionally biased region" description="Basic and acidic residues" evidence="7">
    <location>
        <begin position="800"/>
        <end position="810"/>
    </location>
</feature>
<sequence>MDSLWGLSEGPGVSAESSSTRRQGTPERRRSSLSFLAPEDADGSARPLVPARSEPSLSALSCVANPPPRDEAPASPLPQWWTSLESAALAAASPAPGLSAGSPESSPGLPLARRHSSPHAPASSHSSTKTHFCLADTEEKELLRSPPAASPTTPTSPLSRSSFPSSLSFSPSSLSPSSRPSSPSLSSAPAASVDLEPDTFSARPRAAFFSSPLVYASPRGGDSRGLEPPPSEGGRAGGPTTPVQGRSEGAAPAILLPHLGKAASGVSAQANSQALSSSRGDSRSSGPVSGTLSPLTLPAPPLSPLSPVSAGASVSYLHSPLISLPPPAGAAATTALALGAFPVIAQVTDGVVLFPAYSPPPWVQAFELARWRFGDADDRQAWTVKQMRFVLDNRLFPLPTDAAVTPSETKTQDTLSLPASLDAATTAASQRDLLISATPDGVKEDLTARAPGDPAPGDTLAGDTLAGGASSPSGLRRRPAPVVVVEFGSAQSPSAASLETAVATLEAYFRGDKPGPGPVGGERERRHSFSFSPRVGATHAGGGGSAGSLFSLGYGGNPLVRRRSSSNLDAGDLRGEKKGEASVVGSSALPAFSCSSPEVVYSALKSAIRFGVPDGLKKTIWLVANNAWEFLKGHPQLYKNALQQTFGDKVPATLKGKCPTFSAGVLGLQEDISGKQTRLKDFEFETDTPLAAWRASGCGDEALSRGEFFADLTESTADLLRNWFALTPRHGPADGHHGPQAAPGATPRWLALLKGRRQKLGSNPLGQAIRNDLNFWPAPPSPLGEPGLRGRSGSPGGDRGFARGEKASDKARGAVALLHGLGSFRSGELYGETSPSSSDTGPGRFDRDLRKIDEDRDSVPGSTSARGPAAEHLEAPEKKEGGQERREHEGGGRGGPTSDDSPGFAGQESPAWHGRMEADVEALQQARRGEGTTGRGKLFLDYIKHRPETTGEESADMERQATLAKELFGRRDSTEVQDFRRYMRETHHRHMRHAERMRRARERSRERLTTSVAFCTLSQYQAAADSSPWAPRRFNTGSSLDSLSSLAAPSPAGTPWALERNASQESVLPHLRSPAYSDYHLFRAQASLKKLGAGDNKRRGRLRLPWMAAAWPDAPNKPQEGEARTLEAGTLESGLFSAAQTSEPERKSFFGWKKKDTRDAGRAGKEPFASDLRGDRNPLYRASSSPLGFNPPVHAKTGVEGSGGVGTGPATPSSSRLPWRRSGTVSGEGHLGGKQAGPAWLLSKGKSLEGGWLLKSNSSQTEVRQPLGSAPVSQEEGKDADAPAMVAKDKGFLPAPVGDQGPHAPGSASSASFSGAVKGSGASGGTPRSGQEVGPVASLSPQGRESWGEGSGDRGDRDRPGGRGRDATTERQSSAFASLAFLEGRGADDTAKKKKNFGFFRRLFHQNPFGHGSRRTTTDEGPHEGDREPEGGFGARAQAPGPRDPSLQETEAWPPRLSESREEGESAETGARTKPGGASRPHNGILASCACCCAANVDARPVGPHGASETREGPSDMLSRGFIRAFSQKGGDRGASWGREKREAEERPEDAAVFQLPPSVCFAADSASQLSASQLSASQLSASQLSTSQLSASQLSASQRSAHWLGVCPSTTVSSSALLVRRGPRQEQGEAWASSPASPTSFGGPTEDAGLAGPGRGDLAKTKEKPEKRHRLLVGLRRHKKAGAKAETRASALAGTGDSSLSMEHSSTPGEGSSGGAASDKARQPVPLHVFPASPVFSAAGCLVHPPSPAGQPARLPGLAASASPLWQALHHVPAASGEQDMEYRRRLKKADVYEVEDVTDFHVLLTESGKEKARRLLWCLNALHGTVEFCPVLPPLTCVLLLYFDEDVAYLILHCLLKKAVQRERSHEPPLVPMKRKDFVRFVKIVTATIAQRLPRLYSHLRSLTIDLAAWVARGVQDGFARMLPFDFVLRIYGAFLFEGANVFYRYCVALLKLLEPSLLNCADHESAEDVLYNCGDDPAVTLSGLTKAAFRYKLRIDEPLHKHTAEFPTPYLMTTRMRQFHRPRLRHESRILQPQHWEAIWGWVPETDRMLVPTLEYSSDTHGMSITAMVQRLSPFLRSPMLLVISTRDHGILGFFSPFAFRYDAKAAAHDAPLDVSFVYQLQPQEQAYWWTGANQLFMSVTHKHIIIGGNDIAIYIDEDLRKGQSKQCASFGSAKLVADEMGDFLISLIEVWILQTE</sequence>
<evidence type="ECO:0000313" key="11">
    <source>
        <dbReference type="Proteomes" id="UP000028821"/>
    </source>
</evidence>
<feature type="region of interest" description="Disordered" evidence="7">
    <location>
        <begin position="771"/>
        <end position="810"/>
    </location>
</feature>
<feature type="region of interest" description="Disordered" evidence="7">
    <location>
        <begin position="211"/>
        <end position="247"/>
    </location>
</feature>
<feature type="region of interest" description="Disordered" evidence="7">
    <location>
        <begin position="1404"/>
        <end position="1480"/>
    </location>
</feature>
<dbReference type="GO" id="GO:0030659">
    <property type="term" value="C:cytoplasmic vesicle membrane"/>
    <property type="evidence" value="ECO:0007669"/>
    <property type="project" value="UniProtKB-SubCell"/>
</dbReference>
<dbReference type="InterPro" id="IPR035969">
    <property type="entry name" value="Rab-GAP_TBC_sf"/>
</dbReference>
<feature type="region of interest" description="Disordered" evidence="7">
    <location>
        <begin position="1"/>
        <end position="79"/>
    </location>
</feature>
<gene>
    <name evidence="10" type="ORF">TGMAS_237280</name>
</gene>